<gene>
    <name evidence="7" type="ORF">SAMN04515672_2210</name>
</gene>
<comment type="subcellular location">
    <subcellularLocation>
        <location evidence="1">Membrane</location>
        <topology evidence="1">Multi-pass membrane protein</topology>
    </subcellularLocation>
</comment>
<feature type="transmembrane region" description="Helical" evidence="5">
    <location>
        <begin position="32"/>
        <end position="54"/>
    </location>
</feature>
<dbReference type="InterPro" id="IPR050638">
    <property type="entry name" value="AA-Vitamin_Transporters"/>
</dbReference>
<feature type="transmembrane region" description="Helical" evidence="5">
    <location>
        <begin position="271"/>
        <end position="293"/>
    </location>
</feature>
<dbReference type="AlphaFoldDB" id="A0A1G8YLA9"/>
<keyword evidence="2 5" id="KW-0812">Transmembrane</keyword>
<feature type="transmembrane region" description="Helical" evidence="5">
    <location>
        <begin position="96"/>
        <end position="117"/>
    </location>
</feature>
<accession>A0A1G8YLA9</accession>
<feature type="transmembrane region" description="Helical" evidence="5">
    <location>
        <begin position="248"/>
        <end position="265"/>
    </location>
</feature>
<dbReference type="RefSeq" id="WP_090305693.1">
    <property type="nucleotide sequence ID" value="NZ_FNFE01000002.1"/>
</dbReference>
<feature type="transmembrane region" description="Helical" evidence="5">
    <location>
        <begin position="214"/>
        <end position="236"/>
    </location>
</feature>
<feature type="transmembrane region" description="Helical" evidence="5">
    <location>
        <begin position="126"/>
        <end position="144"/>
    </location>
</feature>
<evidence type="ECO:0000313" key="7">
    <source>
        <dbReference type="EMBL" id="SDK03551.1"/>
    </source>
</evidence>
<feature type="transmembrane region" description="Helical" evidence="5">
    <location>
        <begin position="182"/>
        <end position="202"/>
    </location>
</feature>
<feature type="domain" description="EamA" evidence="6">
    <location>
        <begin position="8"/>
        <end position="139"/>
    </location>
</feature>
<protein>
    <submittedName>
        <fullName evidence="7">Permease of the drug/metabolite transporter (DMT) superfamily</fullName>
    </submittedName>
</protein>
<evidence type="ECO:0000256" key="4">
    <source>
        <dbReference type="ARBA" id="ARBA00023136"/>
    </source>
</evidence>
<proteinExistence type="predicted"/>
<dbReference type="InterPro" id="IPR000620">
    <property type="entry name" value="EamA_dom"/>
</dbReference>
<feature type="domain" description="EamA" evidence="6">
    <location>
        <begin position="151"/>
        <end position="287"/>
    </location>
</feature>
<feature type="transmembrane region" description="Helical" evidence="5">
    <location>
        <begin position="66"/>
        <end position="84"/>
    </location>
</feature>
<dbReference type="InterPro" id="IPR037185">
    <property type="entry name" value="EmrE-like"/>
</dbReference>
<evidence type="ECO:0000256" key="3">
    <source>
        <dbReference type="ARBA" id="ARBA00022989"/>
    </source>
</evidence>
<keyword evidence="3 5" id="KW-1133">Transmembrane helix</keyword>
<reference evidence="8" key="1">
    <citation type="submission" date="2016-10" db="EMBL/GenBank/DDBJ databases">
        <authorList>
            <person name="Varghese N."/>
            <person name="Submissions S."/>
        </authorList>
    </citation>
    <scope>NUCLEOTIDE SEQUENCE [LARGE SCALE GENOMIC DNA]</scope>
    <source>
        <strain evidence="8">B4,CECT 8067,JCM 17497</strain>
    </source>
</reference>
<feature type="transmembrane region" description="Helical" evidence="5">
    <location>
        <begin position="150"/>
        <end position="170"/>
    </location>
</feature>
<dbReference type="Pfam" id="PF00892">
    <property type="entry name" value="EamA"/>
    <property type="match status" value="2"/>
</dbReference>
<dbReference type="PANTHER" id="PTHR32322:SF2">
    <property type="entry name" value="EAMA DOMAIN-CONTAINING PROTEIN"/>
    <property type="match status" value="1"/>
</dbReference>
<sequence>MSDAKDVLLFGALALIWGTAFTAIEIGLETLPPLLFAAARLDIAAIVFAGVVLLRRLEWRPRTKADLALVLSNGLLVIGAHFAFSFVGQSYVSSSVAAIVLSFTPIITPLIAIRLLATERIVVTDVVGLGAGLAGVIAIAVAGGTFDGQLLGIGLLLASAVVFALGSVLTERWTPVLPTMSLHAWSMGIGAVFLHATAYAHSGASIRSVTWTPSAVAALAYLGIVATAGGFLLYFALLSRTGATNVSLINYATPVVATVFGATLLGEQITAATVAGFALIVIGFALCNIRPLWRLARSTRSAKGGGRPLERGEICVRGNVYTATHDSQSRLQPSD</sequence>
<keyword evidence="8" id="KW-1185">Reference proteome</keyword>
<evidence type="ECO:0000259" key="6">
    <source>
        <dbReference type="Pfam" id="PF00892"/>
    </source>
</evidence>
<dbReference type="SUPFAM" id="SSF103481">
    <property type="entry name" value="Multidrug resistance efflux transporter EmrE"/>
    <property type="match status" value="2"/>
</dbReference>
<evidence type="ECO:0000256" key="1">
    <source>
        <dbReference type="ARBA" id="ARBA00004141"/>
    </source>
</evidence>
<organism evidence="7 8">
    <name type="scientific">Natronorubrum texcoconense</name>
    <dbReference type="NCBI Taxonomy" id="1095776"/>
    <lineage>
        <taxon>Archaea</taxon>
        <taxon>Methanobacteriati</taxon>
        <taxon>Methanobacteriota</taxon>
        <taxon>Stenosarchaea group</taxon>
        <taxon>Halobacteria</taxon>
        <taxon>Halobacteriales</taxon>
        <taxon>Natrialbaceae</taxon>
        <taxon>Natronorubrum</taxon>
    </lineage>
</organism>
<dbReference type="PANTHER" id="PTHR32322">
    <property type="entry name" value="INNER MEMBRANE TRANSPORTER"/>
    <property type="match status" value="1"/>
</dbReference>
<dbReference type="EMBL" id="FNFE01000002">
    <property type="protein sequence ID" value="SDK03551.1"/>
    <property type="molecule type" value="Genomic_DNA"/>
</dbReference>
<name>A0A1G8YLA9_9EURY</name>
<dbReference type="OrthoDB" id="17861at2157"/>
<dbReference type="GO" id="GO:0016020">
    <property type="term" value="C:membrane"/>
    <property type="evidence" value="ECO:0007669"/>
    <property type="project" value="UniProtKB-SubCell"/>
</dbReference>
<evidence type="ECO:0000313" key="8">
    <source>
        <dbReference type="Proteomes" id="UP000198882"/>
    </source>
</evidence>
<evidence type="ECO:0000256" key="2">
    <source>
        <dbReference type="ARBA" id="ARBA00022692"/>
    </source>
</evidence>
<keyword evidence="4 5" id="KW-0472">Membrane</keyword>
<evidence type="ECO:0000256" key="5">
    <source>
        <dbReference type="SAM" id="Phobius"/>
    </source>
</evidence>
<dbReference type="Proteomes" id="UP000198882">
    <property type="component" value="Unassembled WGS sequence"/>
</dbReference>